<accession>A0A7W6BGQ8</accession>
<dbReference type="RefSeq" id="WP_188072157.1">
    <property type="nucleotide sequence ID" value="NZ_BSPS01000031.1"/>
</dbReference>
<organism evidence="3 4">
    <name type="scientific">Sphingobium jiangsuense</name>
    <dbReference type="NCBI Taxonomy" id="870476"/>
    <lineage>
        <taxon>Bacteria</taxon>
        <taxon>Pseudomonadati</taxon>
        <taxon>Pseudomonadota</taxon>
        <taxon>Alphaproteobacteria</taxon>
        <taxon>Sphingomonadales</taxon>
        <taxon>Sphingomonadaceae</taxon>
        <taxon>Sphingobium</taxon>
    </lineage>
</organism>
<dbReference type="PANTHER" id="PTHR30590">
    <property type="entry name" value="INNER MEMBRANE PROTEIN"/>
    <property type="match status" value="1"/>
</dbReference>
<feature type="transmembrane region" description="Helical" evidence="1">
    <location>
        <begin position="292"/>
        <end position="316"/>
    </location>
</feature>
<feature type="transmembrane region" description="Helical" evidence="1">
    <location>
        <begin position="103"/>
        <end position="120"/>
    </location>
</feature>
<protein>
    <recommendedName>
        <fullName evidence="2">DUF418 domain-containing protein</fullName>
    </recommendedName>
</protein>
<sequence>MPAPTPFPDASGQERNRAIDIARGFAVMGIMLMNIVAFSMPDAAYINPDAWGGSGLADRIAWFLAFVLVDGKMRGLFALLFGASMLMLMDRTEMAGGDGRQRHIIRCFWLALIGLAHYLLLWWGDILALYALVGLVALAFAGKQPMQLVKLSFLAFALQFLLLALLMASLYQVAGTAGAARLLDQLGEPGSAEVARELALYRGGWGGTVADKAANLPVWAMSGLHYMALEVLGFMLLGMAMLKGGFLTGNWPRDLYVATARHCFLIGLPPMIALGVWAWAGGFAPVTTFGIVFAWSFPFRIPLTVGVAALIFALLADRTPGALLTRVEAVGRMALSNYLATSVVMTALFYGWGLGLFGWLSRAQVYGVVPLVWIAMLLWSKPWLGRFRYGPLEWLWRSLTLLAPQPMMRKN</sequence>
<dbReference type="InterPro" id="IPR052529">
    <property type="entry name" value="Bact_Transport_Assoc"/>
</dbReference>
<feature type="transmembrane region" description="Helical" evidence="1">
    <location>
        <begin position="126"/>
        <end position="142"/>
    </location>
</feature>
<keyword evidence="1" id="KW-0812">Transmembrane</keyword>
<dbReference type="AlphaFoldDB" id="A0A7W6BGQ8"/>
<feature type="transmembrane region" description="Helical" evidence="1">
    <location>
        <begin position="21"/>
        <end position="40"/>
    </location>
</feature>
<keyword evidence="1" id="KW-1133">Transmembrane helix</keyword>
<dbReference type="Pfam" id="PF04235">
    <property type="entry name" value="DUF418"/>
    <property type="match status" value="1"/>
</dbReference>
<name>A0A7W6BGQ8_9SPHN</name>
<feature type="domain" description="DUF418" evidence="2">
    <location>
        <begin position="243"/>
        <end position="401"/>
    </location>
</feature>
<dbReference type="InterPro" id="IPR007349">
    <property type="entry name" value="DUF418"/>
</dbReference>
<evidence type="ECO:0000313" key="3">
    <source>
        <dbReference type="EMBL" id="MBB3926660.1"/>
    </source>
</evidence>
<feature type="transmembrane region" description="Helical" evidence="1">
    <location>
        <begin position="263"/>
        <end position="280"/>
    </location>
</feature>
<keyword evidence="1" id="KW-0472">Membrane</keyword>
<dbReference type="EMBL" id="JACIDT010000007">
    <property type="protein sequence ID" value="MBB3926660.1"/>
    <property type="molecule type" value="Genomic_DNA"/>
</dbReference>
<gene>
    <name evidence="3" type="ORF">GGR43_002380</name>
</gene>
<evidence type="ECO:0000313" key="4">
    <source>
        <dbReference type="Proteomes" id="UP000571950"/>
    </source>
</evidence>
<feature type="transmembrane region" description="Helical" evidence="1">
    <location>
        <begin position="60"/>
        <end position="82"/>
    </location>
</feature>
<reference evidence="3 4" key="1">
    <citation type="submission" date="2020-08" db="EMBL/GenBank/DDBJ databases">
        <title>Genomic Encyclopedia of Type Strains, Phase IV (KMG-IV): sequencing the most valuable type-strain genomes for metagenomic binning, comparative biology and taxonomic classification.</title>
        <authorList>
            <person name="Goeker M."/>
        </authorList>
    </citation>
    <scope>NUCLEOTIDE SEQUENCE [LARGE SCALE GENOMIC DNA]</scope>
    <source>
        <strain evidence="3 4">DSM 26189</strain>
    </source>
</reference>
<dbReference type="PANTHER" id="PTHR30590:SF2">
    <property type="entry name" value="INNER MEMBRANE PROTEIN"/>
    <property type="match status" value="1"/>
</dbReference>
<feature type="transmembrane region" description="Helical" evidence="1">
    <location>
        <begin position="363"/>
        <end position="379"/>
    </location>
</feature>
<evidence type="ECO:0000256" key="1">
    <source>
        <dbReference type="SAM" id="Phobius"/>
    </source>
</evidence>
<proteinExistence type="predicted"/>
<comment type="caution">
    <text evidence="3">The sequence shown here is derived from an EMBL/GenBank/DDBJ whole genome shotgun (WGS) entry which is preliminary data.</text>
</comment>
<feature type="transmembrane region" description="Helical" evidence="1">
    <location>
        <begin position="224"/>
        <end position="242"/>
    </location>
</feature>
<evidence type="ECO:0000259" key="2">
    <source>
        <dbReference type="Pfam" id="PF04235"/>
    </source>
</evidence>
<feature type="transmembrane region" description="Helical" evidence="1">
    <location>
        <begin position="154"/>
        <end position="174"/>
    </location>
</feature>
<feature type="transmembrane region" description="Helical" evidence="1">
    <location>
        <begin position="337"/>
        <end position="357"/>
    </location>
</feature>
<dbReference type="Proteomes" id="UP000571950">
    <property type="component" value="Unassembled WGS sequence"/>
</dbReference>
<keyword evidence="4" id="KW-1185">Reference proteome</keyword>